<accession>A0A9D4C9M4</accession>
<gene>
    <name evidence="1" type="ORF">DPMN_062372</name>
</gene>
<evidence type="ECO:0000313" key="2">
    <source>
        <dbReference type="Proteomes" id="UP000828390"/>
    </source>
</evidence>
<comment type="caution">
    <text evidence="1">The sequence shown here is derived from an EMBL/GenBank/DDBJ whole genome shotgun (WGS) entry which is preliminary data.</text>
</comment>
<evidence type="ECO:0000313" key="1">
    <source>
        <dbReference type="EMBL" id="KAH3719535.1"/>
    </source>
</evidence>
<dbReference type="Proteomes" id="UP000828390">
    <property type="component" value="Unassembled WGS sequence"/>
</dbReference>
<organism evidence="1 2">
    <name type="scientific">Dreissena polymorpha</name>
    <name type="common">Zebra mussel</name>
    <name type="synonym">Mytilus polymorpha</name>
    <dbReference type="NCBI Taxonomy" id="45954"/>
    <lineage>
        <taxon>Eukaryota</taxon>
        <taxon>Metazoa</taxon>
        <taxon>Spiralia</taxon>
        <taxon>Lophotrochozoa</taxon>
        <taxon>Mollusca</taxon>
        <taxon>Bivalvia</taxon>
        <taxon>Autobranchia</taxon>
        <taxon>Heteroconchia</taxon>
        <taxon>Euheterodonta</taxon>
        <taxon>Imparidentia</taxon>
        <taxon>Neoheterodontei</taxon>
        <taxon>Myida</taxon>
        <taxon>Dreissenoidea</taxon>
        <taxon>Dreissenidae</taxon>
        <taxon>Dreissena</taxon>
    </lineage>
</organism>
<reference evidence="1" key="1">
    <citation type="journal article" date="2019" name="bioRxiv">
        <title>The Genome of the Zebra Mussel, Dreissena polymorpha: A Resource for Invasive Species Research.</title>
        <authorList>
            <person name="McCartney M.A."/>
            <person name="Auch B."/>
            <person name="Kono T."/>
            <person name="Mallez S."/>
            <person name="Zhang Y."/>
            <person name="Obille A."/>
            <person name="Becker A."/>
            <person name="Abrahante J.E."/>
            <person name="Garbe J."/>
            <person name="Badalamenti J.P."/>
            <person name="Herman A."/>
            <person name="Mangelson H."/>
            <person name="Liachko I."/>
            <person name="Sullivan S."/>
            <person name="Sone E.D."/>
            <person name="Koren S."/>
            <person name="Silverstein K.A.T."/>
            <person name="Beckman K.B."/>
            <person name="Gohl D.M."/>
        </authorList>
    </citation>
    <scope>NUCLEOTIDE SEQUENCE</scope>
    <source>
        <strain evidence="1">Duluth1</strain>
        <tissue evidence="1">Whole animal</tissue>
    </source>
</reference>
<keyword evidence="2" id="KW-1185">Reference proteome</keyword>
<name>A0A9D4C9M4_DREPO</name>
<dbReference type="AlphaFoldDB" id="A0A9D4C9M4"/>
<sequence>MAAVAINLIFTLLQCHPSKNSNTKQLFFIPAPVTRQPEHYGPAAPHGAHYVQQRHVTRPTLSHWSVVAKRLLRTVQTRTFDLLGW</sequence>
<proteinExistence type="predicted"/>
<reference evidence="1" key="2">
    <citation type="submission" date="2020-11" db="EMBL/GenBank/DDBJ databases">
        <authorList>
            <person name="McCartney M.A."/>
            <person name="Auch B."/>
            <person name="Kono T."/>
            <person name="Mallez S."/>
            <person name="Becker A."/>
            <person name="Gohl D.M."/>
            <person name="Silverstein K.A.T."/>
            <person name="Koren S."/>
            <person name="Bechman K.B."/>
            <person name="Herman A."/>
            <person name="Abrahante J.E."/>
            <person name="Garbe J."/>
        </authorList>
    </citation>
    <scope>NUCLEOTIDE SEQUENCE</scope>
    <source>
        <strain evidence="1">Duluth1</strain>
        <tissue evidence="1">Whole animal</tissue>
    </source>
</reference>
<dbReference type="EMBL" id="JAIWYP010000013">
    <property type="protein sequence ID" value="KAH3719535.1"/>
    <property type="molecule type" value="Genomic_DNA"/>
</dbReference>
<protein>
    <submittedName>
        <fullName evidence="1">Uncharacterized protein</fullName>
    </submittedName>
</protein>